<evidence type="ECO:0000313" key="1">
    <source>
        <dbReference type="EMBL" id="RNA34213.1"/>
    </source>
</evidence>
<dbReference type="Proteomes" id="UP000276133">
    <property type="component" value="Unassembled WGS sequence"/>
</dbReference>
<proteinExistence type="predicted"/>
<gene>
    <name evidence="1" type="ORF">BpHYR1_002240</name>
</gene>
<dbReference type="AlphaFoldDB" id="A0A3M7SEH2"/>
<comment type="caution">
    <text evidence="1">The sequence shown here is derived from an EMBL/GenBank/DDBJ whole genome shotgun (WGS) entry which is preliminary data.</text>
</comment>
<dbReference type="EMBL" id="REGN01001516">
    <property type="protein sequence ID" value="RNA34213.1"/>
    <property type="molecule type" value="Genomic_DNA"/>
</dbReference>
<protein>
    <submittedName>
        <fullName evidence="1">Uncharacterized protein</fullName>
    </submittedName>
</protein>
<organism evidence="1 2">
    <name type="scientific">Brachionus plicatilis</name>
    <name type="common">Marine rotifer</name>
    <name type="synonym">Brachionus muelleri</name>
    <dbReference type="NCBI Taxonomy" id="10195"/>
    <lineage>
        <taxon>Eukaryota</taxon>
        <taxon>Metazoa</taxon>
        <taxon>Spiralia</taxon>
        <taxon>Gnathifera</taxon>
        <taxon>Rotifera</taxon>
        <taxon>Eurotatoria</taxon>
        <taxon>Monogononta</taxon>
        <taxon>Pseudotrocha</taxon>
        <taxon>Ploima</taxon>
        <taxon>Brachionidae</taxon>
        <taxon>Brachionus</taxon>
    </lineage>
</organism>
<reference evidence="1 2" key="1">
    <citation type="journal article" date="2018" name="Sci. Rep.">
        <title>Genomic signatures of local adaptation to the degree of environmental predictability in rotifers.</title>
        <authorList>
            <person name="Franch-Gras L."/>
            <person name="Hahn C."/>
            <person name="Garcia-Roger E.M."/>
            <person name="Carmona M.J."/>
            <person name="Serra M."/>
            <person name="Gomez A."/>
        </authorList>
    </citation>
    <scope>NUCLEOTIDE SEQUENCE [LARGE SCALE GENOMIC DNA]</scope>
    <source>
        <strain evidence="1">HYR1</strain>
    </source>
</reference>
<keyword evidence="2" id="KW-1185">Reference proteome</keyword>
<sequence length="72" mass="7997">MNFALGRVCLKSAAFFSSYENKNSKSILTNKARKLLAGKEETRSNGISTANLNILQYDNKQISDSLTILIEI</sequence>
<evidence type="ECO:0000313" key="2">
    <source>
        <dbReference type="Proteomes" id="UP000276133"/>
    </source>
</evidence>
<accession>A0A3M7SEH2</accession>
<name>A0A3M7SEH2_BRAPC</name>